<organism evidence="15 16">
    <name type="scientific">Knoellia aerolata DSM 18566</name>
    <dbReference type="NCBI Taxonomy" id="1385519"/>
    <lineage>
        <taxon>Bacteria</taxon>
        <taxon>Bacillati</taxon>
        <taxon>Actinomycetota</taxon>
        <taxon>Actinomycetes</taxon>
        <taxon>Micrococcales</taxon>
        <taxon>Intrasporangiaceae</taxon>
        <taxon>Knoellia</taxon>
    </lineage>
</organism>
<dbReference type="GO" id="GO:0004729">
    <property type="term" value="F:oxygen-dependent protoporphyrinogen oxidase activity"/>
    <property type="evidence" value="ECO:0007669"/>
    <property type="project" value="UniProtKB-UniRule"/>
</dbReference>
<dbReference type="InterPro" id="IPR036188">
    <property type="entry name" value="FAD/NAD-bd_sf"/>
</dbReference>
<proteinExistence type="inferred from homology"/>
<dbReference type="AlphaFoldDB" id="A0A0A0JXR0"/>
<dbReference type="InterPro" id="IPR050464">
    <property type="entry name" value="Zeta_carotene_desat/Oxidored"/>
</dbReference>
<comment type="catalytic activity">
    <reaction evidence="1">
        <text>coproporphyrinogen III + 3 O2 = coproporphyrin III + 3 H2O2</text>
        <dbReference type="Rhea" id="RHEA:43436"/>
        <dbReference type="ChEBI" id="CHEBI:15379"/>
        <dbReference type="ChEBI" id="CHEBI:16240"/>
        <dbReference type="ChEBI" id="CHEBI:57309"/>
        <dbReference type="ChEBI" id="CHEBI:131725"/>
        <dbReference type="EC" id="1.3.3.15"/>
    </reaction>
    <physiologicalReaction direction="left-to-right" evidence="1">
        <dbReference type="Rhea" id="RHEA:43437"/>
    </physiologicalReaction>
</comment>
<evidence type="ECO:0000256" key="7">
    <source>
        <dbReference type="ARBA" id="ARBA00019046"/>
    </source>
</evidence>
<evidence type="ECO:0000313" key="15">
    <source>
        <dbReference type="EMBL" id="KGN42250.1"/>
    </source>
</evidence>
<evidence type="ECO:0000256" key="8">
    <source>
        <dbReference type="ARBA" id="ARBA00022630"/>
    </source>
</evidence>
<accession>A0A0A0JXR0</accession>
<dbReference type="EC" id="1.3.3.15" evidence="6 12"/>
<evidence type="ECO:0000256" key="4">
    <source>
        <dbReference type="ARBA" id="ARBA00004744"/>
    </source>
</evidence>
<feature type="region of interest" description="Disordered" evidence="13">
    <location>
        <begin position="196"/>
        <end position="226"/>
    </location>
</feature>
<dbReference type="InterPro" id="IPR004572">
    <property type="entry name" value="Protoporphyrinogen_oxidase"/>
</dbReference>
<comment type="function">
    <text evidence="3 12">Involved in coproporphyrin-dependent heme b biosynthesis. Catalyzes the oxidation of coproporphyrinogen III to coproporphyrin III.</text>
</comment>
<keyword evidence="10 12" id="KW-0560">Oxidoreductase</keyword>
<dbReference type="RefSeq" id="WP_035933670.1">
    <property type="nucleotide sequence ID" value="NZ_AVPL01000007.1"/>
</dbReference>
<keyword evidence="16" id="KW-1185">Reference proteome</keyword>
<reference evidence="15 16" key="1">
    <citation type="submission" date="2013-08" db="EMBL/GenBank/DDBJ databases">
        <title>The genome sequence of Knoellia aerolata.</title>
        <authorList>
            <person name="Zhu W."/>
            <person name="Wang G."/>
        </authorList>
    </citation>
    <scope>NUCLEOTIDE SEQUENCE [LARGE SCALE GENOMIC DNA]</scope>
    <source>
        <strain evidence="15 16">DSM 18566</strain>
    </source>
</reference>
<dbReference type="OrthoDB" id="3450553at2"/>
<comment type="caution">
    <text evidence="15">The sequence shown here is derived from an EMBL/GenBank/DDBJ whole genome shotgun (WGS) entry which is preliminary data.</text>
</comment>
<dbReference type="Pfam" id="PF01593">
    <property type="entry name" value="Amino_oxidase"/>
    <property type="match status" value="1"/>
</dbReference>
<evidence type="ECO:0000256" key="6">
    <source>
        <dbReference type="ARBA" id="ARBA00012402"/>
    </source>
</evidence>
<dbReference type="EMBL" id="AVPL01000007">
    <property type="protein sequence ID" value="KGN42250.1"/>
    <property type="molecule type" value="Genomic_DNA"/>
</dbReference>
<evidence type="ECO:0000256" key="12">
    <source>
        <dbReference type="RuleBase" id="RU364052"/>
    </source>
</evidence>
<evidence type="ECO:0000259" key="14">
    <source>
        <dbReference type="Pfam" id="PF01593"/>
    </source>
</evidence>
<dbReference type="SUPFAM" id="SSF51905">
    <property type="entry name" value="FAD/NAD(P)-binding domain"/>
    <property type="match status" value="1"/>
</dbReference>
<keyword evidence="12" id="KW-0963">Cytoplasm</keyword>
<keyword evidence="8 12" id="KW-0285">Flavoprotein</keyword>
<evidence type="ECO:0000256" key="5">
    <source>
        <dbReference type="ARBA" id="ARBA00008310"/>
    </source>
</evidence>
<dbReference type="STRING" id="1385519.N801_01535"/>
<evidence type="ECO:0000256" key="10">
    <source>
        <dbReference type="ARBA" id="ARBA00023002"/>
    </source>
</evidence>
<name>A0A0A0JXR0_9MICO</name>
<comment type="subcellular location">
    <subcellularLocation>
        <location evidence="12">Cytoplasm</location>
    </subcellularLocation>
</comment>
<keyword evidence="11 12" id="KW-0350">Heme biosynthesis</keyword>
<comment type="pathway">
    <text evidence="4 12">Porphyrin-containing compound metabolism; protoheme biosynthesis.</text>
</comment>
<evidence type="ECO:0000256" key="1">
    <source>
        <dbReference type="ARBA" id="ARBA00001755"/>
    </source>
</evidence>
<comment type="cofactor">
    <cofactor evidence="2 12">
        <name>FAD</name>
        <dbReference type="ChEBI" id="CHEBI:57692"/>
    </cofactor>
</comment>
<gene>
    <name evidence="15" type="ORF">N801_01535</name>
</gene>
<dbReference type="NCBIfam" id="TIGR00562">
    <property type="entry name" value="proto_IX_ox"/>
    <property type="match status" value="1"/>
</dbReference>
<comment type="similarity">
    <text evidence="5 12">Belongs to the protoporphyrinogen/coproporphyrinogen oxidase family. Coproporphyrinogen III oxidase subfamily.</text>
</comment>
<evidence type="ECO:0000256" key="9">
    <source>
        <dbReference type="ARBA" id="ARBA00022827"/>
    </source>
</evidence>
<protein>
    <recommendedName>
        <fullName evidence="7 12">Coproporphyrinogen III oxidase</fullName>
        <ecNumber evidence="6 12">1.3.3.15</ecNumber>
    </recommendedName>
</protein>
<dbReference type="PANTHER" id="PTHR42923:SF3">
    <property type="entry name" value="PROTOPORPHYRINOGEN OXIDASE"/>
    <property type="match status" value="1"/>
</dbReference>
<evidence type="ECO:0000256" key="3">
    <source>
        <dbReference type="ARBA" id="ARBA00002185"/>
    </source>
</evidence>
<evidence type="ECO:0000256" key="2">
    <source>
        <dbReference type="ARBA" id="ARBA00001974"/>
    </source>
</evidence>
<dbReference type="UniPathway" id="UPA00252"/>
<dbReference type="InterPro" id="IPR002937">
    <property type="entry name" value="Amino_oxidase"/>
</dbReference>
<sequence>MTDASRPEPTVVVVGGGLAGLTAARDVMLAAPGTRVVVLDAADRVGGKLRRAEVGGHLVDVGAEAVLALRPEATALLADLADPHDVVTPTTTSARVWSRGALHPLPRTRVGVPFADSVVAGLLDEAEERRMRAETPAPEVGDDVSVGEYVGARLGDAVVERLVEPMLGGVYAGHARRLSLRATMPGVWEIASRRGSLLEPPPATSGSSSTASSAGAASRPPFAGLVGGVGRLADLLAEDVERR</sequence>
<evidence type="ECO:0000313" key="16">
    <source>
        <dbReference type="Proteomes" id="UP000030013"/>
    </source>
</evidence>
<dbReference type="GO" id="GO:0005737">
    <property type="term" value="C:cytoplasm"/>
    <property type="evidence" value="ECO:0007669"/>
    <property type="project" value="UniProtKB-SubCell"/>
</dbReference>
<dbReference type="PANTHER" id="PTHR42923">
    <property type="entry name" value="PROTOPORPHYRINOGEN OXIDASE"/>
    <property type="match status" value="1"/>
</dbReference>
<evidence type="ECO:0000256" key="11">
    <source>
        <dbReference type="ARBA" id="ARBA00023133"/>
    </source>
</evidence>
<feature type="compositionally biased region" description="Low complexity" evidence="13">
    <location>
        <begin position="204"/>
        <end position="221"/>
    </location>
</feature>
<feature type="non-terminal residue" evidence="15">
    <location>
        <position position="243"/>
    </location>
</feature>
<dbReference type="eggNOG" id="COG1232">
    <property type="taxonomic scope" value="Bacteria"/>
</dbReference>
<dbReference type="Gene3D" id="3.50.50.60">
    <property type="entry name" value="FAD/NAD(P)-binding domain"/>
    <property type="match status" value="1"/>
</dbReference>
<keyword evidence="9 12" id="KW-0274">FAD</keyword>
<dbReference type="GO" id="GO:0006783">
    <property type="term" value="P:heme biosynthetic process"/>
    <property type="evidence" value="ECO:0007669"/>
    <property type="project" value="UniProtKB-UniRule"/>
</dbReference>
<evidence type="ECO:0000256" key="13">
    <source>
        <dbReference type="SAM" id="MobiDB-lite"/>
    </source>
</evidence>
<dbReference type="Proteomes" id="UP000030013">
    <property type="component" value="Unassembled WGS sequence"/>
</dbReference>
<feature type="domain" description="Amine oxidase" evidence="14">
    <location>
        <begin position="18"/>
        <end position="238"/>
    </location>
</feature>